<keyword evidence="3" id="KW-1185">Reference proteome</keyword>
<dbReference type="AlphaFoldDB" id="A0A0C9X2I8"/>
<sequence>MSGSHVGLMPSPVRKDHILAAGAPRDLSGFSPNVSVSGDDSRSLQRDWTEVAPSIAPPAYDE</sequence>
<dbReference type="Proteomes" id="UP000054477">
    <property type="component" value="Unassembled WGS sequence"/>
</dbReference>
<organism evidence="2 3">
    <name type="scientific">Laccaria amethystina LaAM-08-1</name>
    <dbReference type="NCBI Taxonomy" id="1095629"/>
    <lineage>
        <taxon>Eukaryota</taxon>
        <taxon>Fungi</taxon>
        <taxon>Dikarya</taxon>
        <taxon>Basidiomycota</taxon>
        <taxon>Agaricomycotina</taxon>
        <taxon>Agaricomycetes</taxon>
        <taxon>Agaricomycetidae</taxon>
        <taxon>Agaricales</taxon>
        <taxon>Agaricineae</taxon>
        <taxon>Hydnangiaceae</taxon>
        <taxon>Laccaria</taxon>
    </lineage>
</organism>
<evidence type="ECO:0000256" key="1">
    <source>
        <dbReference type="SAM" id="MobiDB-lite"/>
    </source>
</evidence>
<protein>
    <submittedName>
        <fullName evidence="2">Uncharacterized protein</fullName>
    </submittedName>
</protein>
<reference evidence="3" key="2">
    <citation type="submission" date="2015-01" db="EMBL/GenBank/DDBJ databases">
        <title>Evolutionary Origins and Diversification of the Mycorrhizal Mutualists.</title>
        <authorList>
            <consortium name="DOE Joint Genome Institute"/>
            <consortium name="Mycorrhizal Genomics Consortium"/>
            <person name="Kohler A."/>
            <person name="Kuo A."/>
            <person name="Nagy L.G."/>
            <person name="Floudas D."/>
            <person name="Copeland A."/>
            <person name="Barry K.W."/>
            <person name="Cichocki N."/>
            <person name="Veneault-Fourrey C."/>
            <person name="LaButti K."/>
            <person name="Lindquist E.A."/>
            <person name="Lipzen A."/>
            <person name="Lundell T."/>
            <person name="Morin E."/>
            <person name="Murat C."/>
            <person name="Riley R."/>
            <person name="Ohm R."/>
            <person name="Sun H."/>
            <person name="Tunlid A."/>
            <person name="Henrissat B."/>
            <person name="Grigoriev I.V."/>
            <person name="Hibbett D.S."/>
            <person name="Martin F."/>
        </authorList>
    </citation>
    <scope>NUCLEOTIDE SEQUENCE [LARGE SCALE GENOMIC DNA]</scope>
    <source>
        <strain evidence="3">LaAM-08-1</strain>
    </source>
</reference>
<name>A0A0C9X2I8_9AGAR</name>
<dbReference type="EMBL" id="KN838553">
    <property type="protein sequence ID" value="KIK06345.1"/>
    <property type="molecule type" value="Genomic_DNA"/>
</dbReference>
<evidence type="ECO:0000313" key="3">
    <source>
        <dbReference type="Proteomes" id="UP000054477"/>
    </source>
</evidence>
<dbReference type="HOGENOM" id="CLU_2904524_0_0_1"/>
<reference evidence="2 3" key="1">
    <citation type="submission" date="2014-04" db="EMBL/GenBank/DDBJ databases">
        <authorList>
            <consortium name="DOE Joint Genome Institute"/>
            <person name="Kuo A."/>
            <person name="Kohler A."/>
            <person name="Nagy L.G."/>
            <person name="Floudas D."/>
            <person name="Copeland A."/>
            <person name="Barry K.W."/>
            <person name="Cichocki N."/>
            <person name="Veneault-Fourrey C."/>
            <person name="LaButti K."/>
            <person name="Lindquist E.A."/>
            <person name="Lipzen A."/>
            <person name="Lundell T."/>
            <person name="Morin E."/>
            <person name="Murat C."/>
            <person name="Sun H."/>
            <person name="Tunlid A."/>
            <person name="Henrissat B."/>
            <person name="Grigoriev I.V."/>
            <person name="Hibbett D.S."/>
            <person name="Martin F."/>
            <person name="Nordberg H.P."/>
            <person name="Cantor M.N."/>
            <person name="Hua S.X."/>
        </authorList>
    </citation>
    <scope>NUCLEOTIDE SEQUENCE [LARGE SCALE GENOMIC DNA]</scope>
    <source>
        <strain evidence="2 3">LaAM-08-1</strain>
    </source>
</reference>
<accession>A0A0C9X2I8</accession>
<evidence type="ECO:0000313" key="2">
    <source>
        <dbReference type="EMBL" id="KIK06345.1"/>
    </source>
</evidence>
<gene>
    <name evidence="2" type="ORF">K443DRAFT_674330</name>
</gene>
<proteinExistence type="predicted"/>
<feature type="region of interest" description="Disordered" evidence="1">
    <location>
        <begin position="23"/>
        <end position="46"/>
    </location>
</feature>